<dbReference type="GO" id="GO:0007507">
    <property type="term" value="P:heart development"/>
    <property type="evidence" value="ECO:0007669"/>
    <property type="project" value="TreeGrafter"/>
</dbReference>
<dbReference type="SUPFAM" id="SSF51206">
    <property type="entry name" value="cAMP-binding domain-like"/>
    <property type="match status" value="1"/>
</dbReference>
<feature type="chain" id="PRO_5035222944" description="POPDC1-3 domain-containing protein" evidence="7">
    <location>
        <begin position="25"/>
        <end position="421"/>
    </location>
</feature>
<dbReference type="GO" id="GO:0030552">
    <property type="term" value="F:cAMP binding"/>
    <property type="evidence" value="ECO:0007669"/>
    <property type="project" value="TreeGrafter"/>
</dbReference>
<name>A0A8J2S3T2_9CRUS</name>
<dbReference type="GO" id="GO:0042391">
    <property type="term" value="P:regulation of membrane potential"/>
    <property type="evidence" value="ECO:0007669"/>
    <property type="project" value="TreeGrafter"/>
</dbReference>
<feature type="domain" description="POPDC1-3" evidence="8">
    <location>
        <begin position="124"/>
        <end position="349"/>
    </location>
</feature>
<feature type="signal peptide" evidence="7">
    <location>
        <begin position="1"/>
        <end position="24"/>
    </location>
</feature>
<reference evidence="9" key="1">
    <citation type="submission" date="2021-11" db="EMBL/GenBank/DDBJ databases">
        <authorList>
            <person name="Schell T."/>
        </authorList>
    </citation>
    <scope>NUCLEOTIDE SEQUENCE</scope>
    <source>
        <strain evidence="9">M5</strain>
    </source>
</reference>
<feature type="transmembrane region" description="Helical" evidence="6">
    <location>
        <begin position="113"/>
        <end position="137"/>
    </location>
</feature>
<dbReference type="Proteomes" id="UP000789390">
    <property type="component" value="Unassembled WGS sequence"/>
</dbReference>
<evidence type="ECO:0000313" key="10">
    <source>
        <dbReference type="Proteomes" id="UP000789390"/>
    </source>
</evidence>
<keyword evidence="5 6" id="KW-0472">Membrane</keyword>
<keyword evidence="4 6" id="KW-1133">Transmembrane helix</keyword>
<dbReference type="Gene3D" id="2.60.120.10">
    <property type="entry name" value="Jelly Rolls"/>
    <property type="match status" value="1"/>
</dbReference>
<dbReference type="PANTHER" id="PTHR12101">
    <property type="entry name" value="POPEYE DOMAIN CONTAINING PROTEIN"/>
    <property type="match status" value="1"/>
</dbReference>
<sequence>MLLSYRLCSSGVFLLLITFVGTVSDVGQANSYPSNSIADGSVKIMTNVFADDDKLHPITSEAERRNRYTIVNDEWNLGSLTLDRQLNKSSTILSSSSNTNITSPGDLNVLWPYFYTGCLWLPINHVSFQLAHVFLCLSYLAPPTLYGLIYLRLVLAIGSAFLASWACFVICAFDTFLWNSLFLLINAVHAVVLIFSLRTVKLGPQIEEVYQHFFKPLKVSKQQFKKVAECMKSIRLMARGEYFAIEKETKVETLSLLLCGSLSVFENNRILHSLQPMQFLDSAEWFGISPVSPDDIYQTSIQACEESRVLLWHRDKLLSILQKDPFLQSVFSRILGLDLVQKLCQMREKIASQSGERSLPFKTINLLNNVLFVESEKSSLSSTFNPQNLKMKFSRKIRKPIQMKTNVSPCVSANSTAPIIQ</sequence>
<dbReference type="FunFam" id="2.60.120.10:FF:000206">
    <property type="entry name" value="Blood vessel epicardial substance"/>
    <property type="match status" value="1"/>
</dbReference>
<comment type="similarity">
    <text evidence="2">Belongs to the popeye family.</text>
</comment>
<evidence type="ECO:0000256" key="2">
    <source>
        <dbReference type="ARBA" id="ARBA00007146"/>
    </source>
</evidence>
<evidence type="ECO:0000256" key="3">
    <source>
        <dbReference type="ARBA" id="ARBA00022692"/>
    </source>
</evidence>
<evidence type="ECO:0000256" key="7">
    <source>
        <dbReference type="SAM" id="SignalP"/>
    </source>
</evidence>
<dbReference type="InterPro" id="IPR055272">
    <property type="entry name" value="POPDC1-3_dom"/>
</dbReference>
<dbReference type="PANTHER" id="PTHR12101:SF1">
    <property type="entry name" value="BVES"/>
    <property type="match status" value="1"/>
</dbReference>
<evidence type="ECO:0000256" key="6">
    <source>
        <dbReference type="SAM" id="Phobius"/>
    </source>
</evidence>
<dbReference type="InterPro" id="IPR006916">
    <property type="entry name" value="POPDC1-3"/>
</dbReference>
<dbReference type="EMBL" id="CAKKLH010000290">
    <property type="protein sequence ID" value="CAH0108975.1"/>
    <property type="molecule type" value="Genomic_DNA"/>
</dbReference>
<dbReference type="GO" id="GO:0051146">
    <property type="term" value="P:striated muscle cell differentiation"/>
    <property type="evidence" value="ECO:0007669"/>
    <property type="project" value="TreeGrafter"/>
</dbReference>
<keyword evidence="7" id="KW-0732">Signal</keyword>
<dbReference type="AlphaFoldDB" id="A0A8J2S3T2"/>
<dbReference type="InterPro" id="IPR018490">
    <property type="entry name" value="cNMP-bd_dom_sf"/>
</dbReference>
<comment type="subcellular location">
    <subcellularLocation>
        <location evidence="1">Membrane</location>
        <topology evidence="1">Multi-pass membrane protein</topology>
    </subcellularLocation>
</comment>
<evidence type="ECO:0000256" key="4">
    <source>
        <dbReference type="ARBA" id="ARBA00022989"/>
    </source>
</evidence>
<organism evidence="9 10">
    <name type="scientific">Daphnia galeata</name>
    <dbReference type="NCBI Taxonomy" id="27404"/>
    <lineage>
        <taxon>Eukaryota</taxon>
        <taxon>Metazoa</taxon>
        <taxon>Ecdysozoa</taxon>
        <taxon>Arthropoda</taxon>
        <taxon>Crustacea</taxon>
        <taxon>Branchiopoda</taxon>
        <taxon>Diplostraca</taxon>
        <taxon>Cladocera</taxon>
        <taxon>Anomopoda</taxon>
        <taxon>Daphniidae</taxon>
        <taxon>Daphnia</taxon>
    </lineage>
</organism>
<evidence type="ECO:0000256" key="5">
    <source>
        <dbReference type="ARBA" id="ARBA00023136"/>
    </source>
</evidence>
<feature type="transmembrane region" description="Helical" evidence="6">
    <location>
        <begin position="149"/>
        <end position="170"/>
    </location>
</feature>
<evidence type="ECO:0000256" key="1">
    <source>
        <dbReference type="ARBA" id="ARBA00004141"/>
    </source>
</evidence>
<evidence type="ECO:0000313" key="9">
    <source>
        <dbReference type="EMBL" id="CAH0108975.1"/>
    </source>
</evidence>
<accession>A0A8J2S3T2</accession>
<keyword evidence="3 6" id="KW-0812">Transmembrane</keyword>
<gene>
    <name evidence="9" type="ORF">DGAL_LOCUS12435</name>
</gene>
<proteinExistence type="inferred from homology"/>
<dbReference type="OrthoDB" id="425611at2759"/>
<protein>
    <recommendedName>
        <fullName evidence="8">POPDC1-3 domain-containing protein</fullName>
    </recommendedName>
</protein>
<dbReference type="Pfam" id="PF04831">
    <property type="entry name" value="POPDC1-3"/>
    <property type="match status" value="1"/>
</dbReference>
<dbReference type="GO" id="GO:0042383">
    <property type="term" value="C:sarcolemma"/>
    <property type="evidence" value="ECO:0007669"/>
    <property type="project" value="TreeGrafter"/>
</dbReference>
<feature type="transmembrane region" description="Helical" evidence="6">
    <location>
        <begin position="176"/>
        <end position="197"/>
    </location>
</feature>
<dbReference type="InterPro" id="IPR014710">
    <property type="entry name" value="RmlC-like_jellyroll"/>
</dbReference>
<comment type="caution">
    <text evidence="9">The sequence shown here is derived from an EMBL/GenBank/DDBJ whole genome shotgun (WGS) entry which is preliminary data.</text>
</comment>
<keyword evidence="10" id="KW-1185">Reference proteome</keyword>
<evidence type="ECO:0000259" key="8">
    <source>
        <dbReference type="Pfam" id="PF04831"/>
    </source>
</evidence>